<dbReference type="Pfam" id="PF10935">
    <property type="entry name" value="DUF2637"/>
    <property type="match status" value="1"/>
</dbReference>
<dbReference type="InterPro" id="IPR021235">
    <property type="entry name" value="DUF2637"/>
</dbReference>
<sequence>MSDDTTHDATALRAKTAALTGVAFMTLVLAALAFTLSFDALRQLALEIGVRPHNAWMAPVAIDVAQAAATLGLVALGADQTYKTGRRFCLGVATATVLLSVAGNGYHAYQLAQRNAARVAAGEDLGYIPQPAAIAAGIAMIFPLLWLALLHLFTIMLQAIKDERAHARTGATVPPTLSTSRVAERNCHDPSRGGASRQVGATTAVEVHPHPAAPEVARPATDARAIGAPEREGVVPRSATGAPATRNGWPQTSDGLHAFLRHSALTDAVKRVAVVRLDHPELNQVQVAGQLQLDKSTVSRHWRNFVVAAETEGFTVPPLPRSFDDQPELSVQSVPELQPA</sequence>
<keyword evidence="4" id="KW-1185">Reference proteome</keyword>
<keyword evidence="2" id="KW-0472">Membrane</keyword>
<feature type="transmembrane region" description="Helical" evidence="2">
    <location>
        <begin position="56"/>
        <end position="76"/>
    </location>
</feature>
<feature type="region of interest" description="Disordered" evidence="1">
    <location>
        <begin position="318"/>
        <end position="340"/>
    </location>
</feature>
<evidence type="ECO:0000313" key="3">
    <source>
        <dbReference type="EMBL" id="MEE2033374.1"/>
    </source>
</evidence>
<comment type="caution">
    <text evidence="3">The sequence shown here is derived from an EMBL/GenBank/DDBJ whole genome shotgun (WGS) entry which is preliminary data.</text>
</comment>
<evidence type="ECO:0000256" key="2">
    <source>
        <dbReference type="SAM" id="Phobius"/>
    </source>
</evidence>
<keyword evidence="2" id="KW-1133">Transmembrane helix</keyword>
<proteinExistence type="predicted"/>
<evidence type="ECO:0000256" key="1">
    <source>
        <dbReference type="SAM" id="MobiDB-lite"/>
    </source>
</evidence>
<reference evidence="3 4" key="1">
    <citation type="submission" date="2023-08" db="EMBL/GenBank/DDBJ databases">
        <authorList>
            <person name="Girao M."/>
            <person name="Carvalho M.F."/>
        </authorList>
    </citation>
    <scope>NUCLEOTIDE SEQUENCE [LARGE SCALE GENOMIC DNA]</scope>
    <source>
        <strain evidence="3 4">CC-R104</strain>
    </source>
</reference>
<feature type="transmembrane region" description="Helical" evidence="2">
    <location>
        <begin position="88"/>
        <end position="109"/>
    </location>
</feature>
<gene>
    <name evidence="3" type="ORF">Q8814_14830</name>
</gene>
<organism evidence="3 4">
    <name type="scientific">Rhodococcus chondri</name>
    <dbReference type="NCBI Taxonomy" id="3065941"/>
    <lineage>
        <taxon>Bacteria</taxon>
        <taxon>Bacillati</taxon>
        <taxon>Actinomycetota</taxon>
        <taxon>Actinomycetes</taxon>
        <taxon>Mycobacteriales</taxon>
        <taxon>Nocardiaceae</taxon>
        <taxon>Rhodococcus</taxon>
    </lineage>
</organism>
<protein>
    <submittedName>
        <fullName evidence="3">DUF2637 domain-containing protein</fullName>
    </submittedName>
</protein>
<evidence type="ECO:0000313" key="4">
    <source>
        <dbReference type="Proteomes" id="UP001331936"/>
    </source>
</evidence>
<dbReference type="Proteomes" id="UP001331936">
    <property type="component" value="Unassembled WGS sequence"/>
</dbReference>
<feature type="transmembrane region" description="Helical" evidence="2">
    <location>
        <begin position="132"/>
        <end position="157"/>
    </location>
</feature>
<feature type="region of interest" description="Disordered" evidence="1">
    <location>
        <begin position="171"/>
        <end position="198"/>
    </location>
</feature>
<keyword evidence="2" id="KW-0812">Transmembrane</keyword>
<dbReference type="RefSeq" id="WP_330152779.1">
    <property type="nucleotide sequence ID" value="NZ_JAUZMZ010000080.1"/>
</dbReference>
<feature type="transmembrane region" description="Helical" evidence="2">
    <location>
        <begin position="16"/>
        <end position="36"/>
    </location>
</feature>
<feature type="compositionally biased region" description="Basic and acidic residues" evidence="1">
    <location>
        <begin position="182"/>
        <end position="191"/>
    </location>
</feature>
<accession>A0ABU7JV24</accession>
<name>A0ABU7JV24_9NOCA</name>
<dbReference type="EMBL" id="JAUZMZ010000080">
    <property type="protein sequence ID" value="MEE2033374.1"/>
    <property type="molecule type" value="Genomic_DNA"/>
</dbReference>
<feature type="compositionally biased region" description="Polar residues" evidence="1">
    <location>
        <begin position="329"/>
        <end position="340"/>
    </location>
</feature>